<comment type="caution">
    <text evidence="1">The sequence shown here is derived from an EMBL/GenBank/DDBJ whole genome shotgun (WGS) entry which is preliminary data.</text>
</comment>
<keyword evidence="2" id="KW-1185">Reference proteome</keyword>
<protein>
    <submittedName>
        <fullName evidence="1">Uncharacterized protein</fullName>
    </submittedName>
</protein>
<name>A0AAV5ELN2_ELECO</name>
<dbReference type="Proteomes" id="UP001054889">
    <property type="component" value="Unassembled WGS sequence"/>
</dbReference>
<proteinExistence type="predicted"/>
<evidence type="ECO:0000313" key="1">
    <source>
        <dbReference type="EMBL" id="GJN23419.1"/>
    </source>
</evidence>
<reference evidence="1" key="2">
    <citation type="submission" date="2021-12" db="EMBL/GenBank/DDBJ databases">
        <title>Resequencing data analysis of finger millet.</title>
        <authorList>
            <person name="Hatakeyama M."/>
            <person name="Aluri S."/>
            <person name="Balachadran M.T."/>
            <person name="Sivarajan S.R."/>
            <person name="Poveda L."/>
            <person name="Shimizu-Inatsugi R."/>
            <person name="Schlapbach R."/>
            <person name="Sreeman S.M."/>
            <person name="Shimizu K.K."/>
        </authorList>
    </citation>
    <scope>NUCLEOTIDE SEQUENCE</scope>
</reference>
<dbReference type="AlphaFoldDB" id="A0AAV5ELN2"/>
<evidence type="ECO:0000313" key="2">
    <source>
        <dbReference type="Proteomes" id="UP001054889"/>
    </source>
</evidence>
<organism evidence="1 2">
    <name type="scientific">Eleusine coracana subsp. coracana</name>
    <dbReference type="NCBI Taxonomy" id="191504"/>
    <lineage>
        <taxon>Eukaryota</taxon>
        <taxon>Viridiplantae</taxon>
        <taxon>Streptophyta</taxon>
        <taxon>Embryophyta</taxon>
        <taxon>Tracheophyta</taxon>
        <taxon>Spermatophyta</taxon>
        <taxon>Magnoliopsida</taxon>
        <taxon>Liliopsida</taxon>
        <taxon>Poales</taxon>
        <taxon>Poaceae</taxon>
        <taxon>PACMAD clade</taxon>
        <taxon>Chloridoideae</taxon>
        <taxon>Cynodonteae</taxon>
        <taxon>Eleusininae</taxon>
        <taxon>Eleusine</taxon>
    </lineage>
</organism>
<gene>
    <name evidence="1" type="primary">gb11067</name>
    <name evidence="1" type="ORF">PR202_gb11067</name>
</gene>
<dbReference type="EMBL" id="BQKI01000076">
    <property type="protein sequence ID" value="GJN23419.1"/>
    <property type="molecule type" value="Genomic_DNA"/>
</dbReference>
<accession>A0AAV5ELN2</accession>
<reference evidence="1" key="1">
    <citation type="journal article" date="2018" name="DNA Res.">
        <title>Multiple hybrid de novo genome assembly of finger millet, an orphan allotetraploid crop.</title>
        <authorList>
            <person name="Hatakeyama M."/>
            <person name="Aluri S."/>
            <person name="Balachadran M.T."/>
            <person name="Sivarajan S.R."/>
            <person name="Patrignani A."/>
            <person name="Gruter S."/>
            <person name="Poveda L."/>
            <person name="Shimizu-Inatsugi R."/>
            <person name="Baeten J."/>
            <person name="Francoijs K.J."/>
            <person name="Nataraja K.N."/>
            <person name="Reddy Y.A.N."/>
            <person name="Phadnis S."/>
            <person name="Ravikumar R.L."/>
            <person name="Schlapbach R."/>
            <person name="Sreeman S.M."/>
            <person name="Shimizu K.K."/>
        </authorList>
    </citation>
    <scope>NUCLEOTIDE SEQUENCE</scope>
</reference>
<sequence>MPSSPAMDPDLWRPIDASSFRGGPGFAALSMGGGVAFLGANPSGPWLDQAMAWAGLADRPGLVVLGDIKGTAAACEIQCIQGGYITCDNYPGKQLEGCVCECAPKDGVNCVLHLEHGPSSNCPAQVQRLD</sequence>